<keyword evidence="4" id="KW-1185">Reference proteome</keyword>
<dbReference type="Proteomes" id="UP000682202">
    <property type="component" value="Chromosome"/>
</dbReference>
<accession>A0A975JZH4</accession>
<feature type="region of interest" description="Disordered" evidence="2">
    <location>
        <begin position="172"/>
        <end position="194"/>
    </location>
</feature>
<feature type="coiled-coil region" evidence="1">
    <location>
        <begin position="199"/>
        <end position="226"/>
    </location>
</feature>
<evidence type="ECO:0000313" key="3">
    <source>
        <dbReference type="EMBL" id="QUR67448.1"/>
    </source>
</evidence>
<organism evidence="3 4">
    <name type="scientific">Mycobacterium spongiae</name>
    <dbReference type="NCBI Taxonomy" id="886343"/>
    <lineage>
        <taxon>Bacteria</taxon>
        <taxon>Bacillati</taxon>
        <taxon>Actinomycetota</taxon>
        <taxon>Actinomycetes</taxon>
        <taxon>Mycobacteriales</taxon>
        <taxon>Mycobacteriaceae</taxon>
        <taxon>Mycobacterium</taxon>
    </lineage>
</organism>
<feature type="compositionally biased region" description="Pro residues" evidence="2">
    <location>
        <begin position="293"/>
        <end position="304"/>
    </location>
</feature>
<feature type="region of interest" description="Disordered" evidence="2">
    <location>
        <begin position="279"/>
        <end position="304"/>
    </location>
</feature>
<evidence type="ECO:0000256" key="1">
    <source>
        <dbReference type="SAM" id="Coils"/>
    </source>
</evidence>
<evidence type="ECO:0000256" key="2">
    <source>
        <dbReference type="SAM" id="MobiDB-lite"/>
    </source>
</evidence>
<reference evidence="3" key="1">
    <citation type="submission" date="2019-12" db="EMBL/GenBank/DDBJ databases">
        <title>Mycobacterium spongiae sp. nov.</title>
        <authorList>
            <person name="Stinear T."/>
        </authorList>
    </citation>
    <scope>NUCLEOTIDE SEQUENCE</scope>
    <source>
        <strain evidence="3">FSD4b-SM</strain>
    </source>
</reference>
<keyword evidence="1" id="KW-0175">Coiled coil</keyword>
<gene>
    <name evidence="3" type="ORF">F6B93_10380</name>
</gene>
<dbReference type="AlphaFoldDB" id="A0A975JZH4"/>
<protein>
    <submittedName>
        <fullName evidence="3">Uncharacterized protein</fullName>
    </submittedName>
</protein>
<sequence length="304" mass="33757">MAATTGSFPSLSELLAWPTEHLTEAADYWTATGNRWYEVFNQMWRDSLSVDWKGNGAEGLRTRTYADNAEVSGLVDQLHGAATTARAGASDLYAARSRFRYSVDDARDARFHVSEDLAVTDRSTARSSAARAARQAQAQAFAGDIRQRALQLVGLDQQVASRVGSAMTGIGNIFPADSPTTTTTTTAPPPPPKCEPEDISELMHRVDEWNRRDAELTDEISAYNREKHDFNMNDPEERRESADYIRRGQGLQAKKDKLLADQRDLIREVMECGGKIVDNEIRWPNGTTSPRRTPTPTPSPTPTR</sequence>
<dbReference type="EMBL" id="CP046600">
    <property type="protein sequence ID" value="QUR67448.1"/>
    <property type="molecule type" value="Genomic_DNA"/>
</dbReference>
<name>A0A975JZH4_9MYCO</name>
<dbReference type="RefSeq" id="WP_211699021.1">
    <property type="nucleotide sequence ID" value="NZ_CP046600.1"/>
</dbReference>
<dbReference type="KEGG" id="mspg:F6B93_10380"/>
<proteinExistence type="predicted"/>
<evidence type="ECO:0000313" key="4">
    <source>
        <dbReference type="Proteomes" id="UP000682202"/>
    </source>
</evidence>